<dbReference type="Pfam" id="PF01261">
    <property type="entry name" value="AP_endonuc_2"/>
    <property type="match status" value="1"/>
</dbReference>
<dbReference type="InterPro" id="IPR050312">
    <property type="entry name" value="IolE/XylAMocC-like"/>
</dbReference>
<dbReference type="GO" id="GO:0016853">
    <property type="term" value="F:isomerase activity"/>
    <property type="evidence" value="ECO:0007669"/>
    <property type="project" value="UniProtKB-KW"/>
</dbReference>
<evidence type="ECO:0000313" key="2">
    <source>
        <dbReference type="EMBL" id="SHK19980.1"/>
    </source>
</evidence>
<evidence type="ECO:0000259" key="1">
    <source>
        <dbReference type="Pfam" id="PF01261"/>
    </source>
</evidence>
<proteinExistence type="predicted"/>
<dbReference type="Gene3D" id="3.20.20.150">
    <property type="entry name" value="Divalent-metal-dependent TIM barrel enzymes"/>
    <property type="match status" value="1"/>
</dbReference>
<dbReference type="PANTHER" id="PTHR12110:SF21">
    <property type="entry name" value="XYLOSE ISOMERASE-LIKE TIM BARREL DOMAIN-CONTAINING PROTEIN"/>
    <property type="match status" value="1"/>
</dbReference>
<name>A0A1M6QIN0_9BACL</name>
<dbReference type="STRING" id="1830138.SAMN05443507_11013"/>
<feature type="domain" description="Xylose isomerase-like TIM barrel" evidence="1">
    <location>
        <begin position="19"/>
        <end position="309"/>
    </location>
</feature>
<organism evidence="2 3">
    <name type="scientific">Alicyclobacillus tolerans</name>
    <dbReference type="NCBI Taxonomy" id="90970"/>
    <lineage>
        <taxon>Bacteria</taxon>
        <taxon>Bacillati</taxon>
        <taxon>Bacillota</taxon>
        <taxon>Bacilli</taxon>
        <taxon>Bacillales</taxon>
        <taxon>Alicyclobacillaceae</taxon>
        <taxon>Alicyclobacillus</taxon>
    </lineage>
</organism>
<keyword evidence="2" id="KW-0413">Isomerase</keyword>
<sequence>MKIGIFTVLFANLSFEEMLDKVASSGLETLEIGTGGFPGNVHCPLQELLENQQRRQEWLDTIRQHGLEISAFSCHANPLHPHPESAKEARQLIQETIQLAALIGVETINTFSGCPGESQYSQHPSWVTCPWPPEFNEVLKWQWEEIAIPYWKEVNTFSKKYGVRVAIEPHPGFLVYNTETALRLRERCGEWIGVNFDPSHFFWQGIDPSTSLKILAEAGALFHMHAKDTAFDEDNVRRNGVLDTKPYEQELARSWIFRTIGYGQSEETWKSIFSTLQKVGYTGTVSIEHEDSLMSVEEGFQKAVEFLKRLRIRERQHQLWWV</sequence>
<dbReference type="RefSeq" id="WP_072873870.1">
    <property type="nucleotide sequence ID" value="NZ_FRAF01000010.1"/>
</dbReference>
<protein>
    <submittedName>
        <fullName evidence="2">Sugar phosphate isomerase/epimerase</fullName>
    </submittedName>
</protein>
<dbReference type="InterPro" id="IPR013022">
    <property type="entry name" value="Xyl_isomerase-like_TIM-brl"/>
</dbReference>
<dbReference type="AlphaFoldDB" id="A0A1M6QIN0"/>
<dbReference type="EMBL" id="FRAF01000010">
    <property type="protein sequence ID" value="SHK19980.1"/>
    <property type="molecule type" value="Genomic_DNA"/>
</dbReference>
<dbReference type="PANTHER" id="PTHR12110">
    <property type="entry name" value="HYDROXYPYRUVATE ISOMERASE"/>
    <property type="match status" value="1"/>
</dbReference>
<evidence type="ECO:0000313" key="3">
    <source>
        <dbReference type="Proteomes" id="UP000184016"/>
    </source>
</evidence>
<dbReference type="Proteomes" id="UP000184016">
    <property type="component" value="Unassembled WGS sequence"/>
</dbReference>
<gene>
    <name evidence="2" type="ORF">SAMN05443507_11013</name>
</gene>
<dbReference type="InterPro" id="IPR036237">
    <property type="entry name" value="Xyl_isomerase-like_sf"/>
</dbReference>
<dbReference type="SUPFAM" id="SSF51658">
    <property type="entry name" value="Xylose isomerase-like"/>
    <property type="match status" value="1"/>
</dbReference>
<reference evidence="3" key="1">
    <citation type="submission" date="2016-11" db="EMBL/GenBank/DDBJ databases">
        <authorList>
            <person name="Varghese N."/>
            <person name="Submissions S."/>
        </authorList>
    </citation>
    <scope>NUCLEOTIDE SEQUENCE [LARGE SCALE GENOMIC DNA]</scope>
    <source>
        <strain evidence="3">USBA-503</strain>
    </source>
</reference>
<accession>A0A1M6QIN0</accession>
<dbReference type="OrthoDB" id="9779184at2"/>
<keyword evidence="3" id="KW-1185">Reference proteome</keyword>